<evidence type="ECO:0000256" key="2">
    <source>
        <dbReference type="SAM" id="Phobius"/>
    </source>
</evidence>
<feature type="compositionally biased region" description="Low complexity" evidence="1">
    <location>
        <begin position="95"/>
        <end position="108"/>
    </location>
</feature>
<dbReference type="InterPro" id="IPR025323">
    <property type="entry name" value="DUF4229"/>
</dbReference>
<keyword evidence="4" id="KW-1185">Reference proteome</keyword>
<organism evidence="3 4">
    <name type="scientific">Streptomyces polygonati</name>
    <dbReference type="NCBI Taxonomy" id="1617087"/>
    <lineage>
        <taxon>Bacteria</taxon>
        <taxon>Bacillati</taxon>
        <taxon>Actinomycetota</taxon>
        <taxon>Actinomycetes</taxon>
        <taxon>Kitasatosporales</taxon>
        <taxon>Streptomycetaceae</taxon>
        <taxon>Streptomyces</taxon>
    </lineage>
</organism>
<dbReference type="Proteomes" id="UP001595765">
    <property type="component" value="Unassembled WGS sequence"/>
</dbReference>
<evidence type="ECO:0000313" key="3">
    <source>
        <dbReference type="EMBL" id="MFC4033084.1"/>
    </source>
</evidence>
<evidence type="ECO:0000313" key="4">
    <source>
        <dbReference type="Proteomes" id="UP001595765"/>
    </source>
</evidence>
<feature type="region of interest" description="Disordered" evidence="1">
    <location>
        <begin position="95"/>
        <end position="117"/>
    </location>
</feature>
<dbReference type="Pfam" id="PF14012">
    <property type="entry name" value="DUF4229"/>
    <property type="match status" value="1"/>
</dbReference>
<feature type="transmembrane region" description="Helical" evidence="2">
    <location>
        <begin position="7"/>
        <end position="25"/>
    </location>
</feature>
<reference evidence="4" key="1">
    <citation type="journal article" date="2019" name="Int. J. Syst. Evol. Microbiol.">
        <title>The Global Catalogue of Microorganisms (GCM) 10K type strain sequencing project: providing services to taxonomists for standard genome sequencing and annotation.</title>
        <authorList>
            <consortium name="The Broad Institute Genomics Platform"/>
            <consortium name="The Broad Institute Genome Sequencing Center for Infectious Disease"/>
            <person name="Wu L."/>
            <person name="Ma J."/>
        </authorList>
    </citation>
    <scope>NUCLEOTIDE SEQUENCE [LARGE SCALE GENOMIC DNA]</scope>
    <source>
        <strain evidence="4">CGMCC 4.7237</strain>
    </source>
</reference>
<sequence length="117" mass="12366">MFRYTALRFGLIVACFGVIWGLVRLHLLPAGLGDSNYLWVALLALIVSAPLSWVLLRGAREEAAAKVSARVDRTRLNFAESVGQEDEADDAARAAAASTSAAASAPASVQESEPHTA</sequence>
<protein>
    <submittedName>
        <fullName evidence="3">DUF4229 domain-containing protein</fullName>
    </submittedName>
</protein>
<evidence type="ECO:0000256" key="1">
    <source>
        <dbReference type="SAM" id="MobiDB-lite"/>
    </source>
</evidence>
<dbReference type="RefSeq" id="WP_386430136.1">
    <property type="nucleotide sequence ID" value="NZ_JBHSBB010000010.1"/>
</dbReference>
<keyword evidence="2" id="KW-0472">Membrane</keyword>
<feature type="transmembrane region" description="Helical" evidence="2">
    <location>
        <begin position="37"/>
        <end position="56"/>
    </location>
</feature>
<keyword evidence="2" id="KW-1133">Transmembrane helix</keyword>
<comment type="caution">
    <text evidence="3">The sequence shown here is derived from an EMBL/GenBank/DDBJ whole genome shotgun (WGS) entry which is preliminary data.</text>
</comment>
<name>A0ABV8HQH4_9ACTN</name>
<keyword evidence="2" id="KW-0812">Transmembrane</keyword>
<gene>
    <name evidence="3" type="ORF">ACFO3J_16545</name>
</gene>
<accession>A0ABV8HQH4</accession>
<proteinExistence type="predicted"/>
<dbReference type="EMBL" id="JBHSBB010000010">
    <property type="protein sequence ID" value="MFC4033084.1"/>
    <property type="molecule type" value="Genomic_DNA"/>
</dbReference>